<feature type="transmembrane region" description="Helical" evidence="2">
    <location>
        <begin position="38"/>
        <end position="60"/>
    </location>
</feature>
<keyword evidence="2" id="KW-0472">Membrane</keyword>
<organism evidence="3 4">
    <name type="scientific">Glycomyces luteolus</name>
    <dbReference type="NCBI Taxonomy" id="2670330"/>
    <lineage>
        <taxon>Bacteria</taxon>
        <taxon>Bacillati</taxon>
        <taxon>Actinomycetota</taxon>
        <taxon>Actinomycetes</taxon>
        <taxon>Glycomycetales</taxon>
        <taxon>Glycomycetaceae</taxon>
        <taxon>Glycomyces</taxon>
    </lineage>
</organism>
<keyword evidence="2" id="KW-0812">Transmembrane</keyword>
<protein>
    <recommendedName>
        <fullName evidence="5">WD40 repeat protein</fullName>
    </recommendedName>
</protein>
<keyword evidence="4" id="KW-1185">Reference proteome</keyword>
<dbReference type="AlphaFoldDB" id="A0A9X3P783"/>
<dbReference type="SUPFAM" id="SSF82171">
    <property type="entry name" value="DPP6 N-terminal domain-like"/>
    <property type="match status" value="1"/>
</dbReference>
<dbReference type="EMBL" id="JAPZVP010000006">
    <property type="protein sequence ID" value="MDA1360006.1"/>
    <property type="molecule type" value="Genomic_DNA"/>
</dbReference>
<evidence type="ECO:0000256" key="1">
    <source>
        <dbReference type="SAM" id="MobiDB-lite"/>
    </source>
</evidence>
<evidence type="ECO:0000313" key="4">
    <source>
        <dbReference type="Proteomes" id="UP001146067"/>
    </source>
</evidence>
<dbReference type="RefSeq" id="WP_270109913.1">
    <property type="nucleotide sequence ID" value="NZ_JAPZVP010000006.1"/>
</dbReference>
<keyword evidence="2" id="KW-1133">Transmembrane helix</keyword>
<comment type="caution">
    <text evidence="3">The sequence shown here is derived from an EMBL/GenBank/DDBJ whole genome shotgun (WGS) entry which is preliminary data.</text>
</comment>
<dbReference type="Proteomes" id="UP001146067">
    <property type="component" value="Unassembled WGS sequence"/>
</dbReference>
<proteinExistence type="predicted"/>
<gene>
    <name evidence="3" type="ORF">O1R50_10245</name>
</gene>
<accession>A0A9X3P783</accession>
<dbReference type="InterPro" id="IPR011042">
    <property type="entry name" value="6-blade_b-propeller_TolB-like"/>
</dbReference>
<evidence type="ECO:0000313" key="3">
    <source>
        <dbReference type="EMBL" id="MDA1360006.1"/>
    </source>
</evidence>
<reference evidence="3" key="1">
    <citation type="submission" date="2022-12" db="EMBL/GenBank/DDBJ databases">
        <title>Gycomyces niveus sp.nov.,a novel actinomycete isolated from soil in Shouguan.</title>
        <authorList>
            <person name="Yang X."/>
        </authorList>
    </citation>
    <scope>NUCLEOTIDE SEQUENCE</scope>
    <source>
        <strain evidence="3">NEAU-A15</strain>
    </source>
</reference>
<dbReference type="Gene3D" id="2.120.10.30">
    <property type="entry name" value="TolB, C-terminal domain"/>
    <property type="match status" value="1"/>
</dbReference>
<evidence type="ECO:0000256" key="2">
    <source>
        <dbReference type="SAM" id="Phobius"/>
    </source>
</evidence>
<name>A0A9X3P783_9ACTN</name>
<feature type="region of interest" description="Disordered" evidence="1">
    <location>
        <begin position="64"/>
        <end position="96"/>
    </location>
</feature>
<evidence type="ECO:0008006" key="5">
    <source>
        <dbReference type="Google" id="ProtNLM"/>
    </source>
</evidence>
<sequence>MPDSIREVLQGIAGDDGPSRDLAAGAYRRARSIGRRRFAAVAVAVVAGLAMAGGATAAIVDRDGVEEPPPAIDPTDAATTPQEVTPTGTEGHETCGVPDGWTGWGPSDSMGDLDALPDGLVFEVRQDGASADPALVRFEGEEPSPVMGEGGEYYLAPDGSRFAVGGASECAGTLATLTGDKIDGVPVFTVQCFPSWSPDSDRVVLNMADAESTGTYLLDVATGAASSEVPEEVGCSPRWSADGEYLVSADGSVAMRPDGSGRVELEGAAAWNADEEFTGLSSVSADLSRACLQYDDAETAQPGHTQANRCDRFVDTATGDELELPVEADNPNVVFLANGWMIVCDDQYGQIVLSLVDTEGNVADTRTLPGQSSGGTILRGYYVG</sequence>